<dbReference type="GO" id="GO:0006355">
    <property type="term" value="P:regulation of DNA-templated transcription"/>
    <property type="evidence" value="ECO:0007669"/>
    <property type="project" value="InterPro"/>
</dbReference>
<dbReference type="InterPro" id="IPR001789">
    <property type="entry name" value="Sig_transdc_resp-reg_receiver"/>
</dbReference>
<dbReference type="PROSITE" id="PS50110">
    <property type="entry name" value="RESPONSE_REGULATORY"/>
    <property type="match status" value="1"/>
</dbReference>
<proteinExistence type="predicted"/>
<dbReference type="InterPro" id="IPR036388">
    <property type="entry name" value="WH-like_DNA-bd_sf"/>
</dbReference>
<dbReference type="GO" id="GO:0000156">
    <property type="term" value="F:phosphorelay response regulator activity"/>
    <property type="evidence" value="ECO:0007669"/>
    <property type="project" value="TreeGrafter"/>
</dbReference>
<accession>A0A327K1P2</accession>
<comment type="caution">
    <text evidence="14">The sequence shown here is derived from an EMBL/GenBank/DDBJ whole genome shotgun (WGS) entry which is preliminary data.</text>
</comment>
<evidence type="ECO:0000256" key="5">
    <source>
        <dbReference type="ARBA" id="ARBA00023015"/>
    </source>
</evidence>
<dbReference type="CDD" id="cd00383">
    <property type="entry name" value="trans_reg_C"/>
    <property type="match status" value="1"/>
</dbReference>
<keyword evidence="15" id="KW-1185">Reference proteome</keyword>
<dbReference type="SMART" id="SM00862">
    <property type="entry name" value="Trans_reg_C"/>
    <property type="match status" value="1"/>
</dbReference>
<evidence type="ECO:0000256" key="8">
    <source>
        <dbReference type="ARBA" id="ARBA00023163"/>
    </source>
</evidence>
<gene>
    <name evidence="14" type="ORF">CH339_03100</name>
</gene>
<keyword evidence="5" id="KW-0805">Transcription regulation</keyword>
<comment type="subcellular location">
    <subcellularLocation>
        <location evidence="1">Cytoplasm</location>
    </subcellularLocation>
</comment>
<keyword evidence="4" id="KW-0902">Two-component regulatory system</keyword>
<dbReference type="SUPFAM" id="SSF46894">
    <property type="entry name" value="C-terminal effector domain of the bipartite response regulators"/>
    <property type="match status" value="1"/>
</dbReference>
<feature type="domain" description="Response regulatory" evidence="12">
    <location>
        <begin position="6"/>
        <end position="119"/>
    </location>
</feature>
<reference evidence="14 15" key="1">
    <citation type="submission" date="2017-07" db="EMBL/GenBank/DDBJ databases">
        <title>Draft Genome Sequences of Select Purple Nonsulfur Bacteria.</title>
        <authorList>
            <person name="Lasarre B."/>
            <person name="Mckinlay J.B."/>
        </authorList>
    </citation>
    <scope>NUCLEOTIDE SEQUENCE [LARGE SCALE GENOMIC DNA]</scope>
    <source>
        <strain evidence="14 15">DSM 11290</strain>
    </source>
</reference>
<keyword evidence="3 10" id="KW-0597">Phosphoprotein</keyword>
<dbReference type="AlphaFoldDB" id="A0A327K1P2"/>
<evidence type="ECO:0000256" key="4">
    <source>
        <dbReference type="ARBA" id="ARBA00023012"/>
    </source>
</evidence>
<dbReference type="PANTHER" id="PTHR48111:SF58">
    <property type="entry name" value="TORCAD OPERON TRANSCRIPTIONAL REGULATORY PROTEIN TORR"/>
    <property type="match status" value="1"/>
</dbReference>
<dbReference type="Gene3D" id="1.10.10.10">
    <property type="entry name" value="Winged helix-like DNA-binding domain superfamily/Winged helix DNA-binding domain"/>
    <property type="match status" value="1"/>
</dbReference>
<dbReference type="GO" id="GO:0032993">
    <property type="term" value="C:protein-DNA complex"/>
    <property type="evidence" value="ECO:0007669"/>
    <property type="project" value="TreeGrafter"/>
</dbReference>
<evidence type="ECO:0000256" key="9">
    <source>
        <dbReference type="ARBA" id="ARBA00067337"/>
    </source>
</evidence>
<dbReference type="InterPro" id="IPR001867">
    <property type="entry name" value="OmpR/PhoB-type_DNA-bd"/>
</dbReference>
<dbReference type="SMART" id="SM00448">
    <property type="entry name" value="REC"/>
    <property type="match status" value="1"/>
</dbReference>
<evidence type="ECO:0000256" key="10">
    <source>
        <dbReference type="PROSITE-ProRule" id="PRU00169"/>
    </source>
</evidence>
<evidence type="ECO:0000256" key="6">
    <source>
        <dbReference type="ARBA" id="ARBA00023125"/>
    </source>
</evidence>
<evidence type="ECO:0000313" key="15">
    <source>
        <dbReference type="Proteomes" id="UP000249299"/>
    </source>
</evidence>
<dbReference type="InterPro" id="IPR011006">
    <property type="entry name" value="CheY-like_superfamily"/>
</dbReference>
<name>A0A327K1P2_9HYPH</name>
<evidence type="ECO:0000256" key="3">
    <source>
        <dbReference type="ARBA" id="ARBA00022553"/>
    </source>
</evidence>
<keyword evidence="8" id="KW-0804">Transcription</keyword>
<dbReference type="GO" id="GO:0000976">
    <property type="term" value="F:transcription cis-regulatory region binding"/>
    <property type="evidence" value="ECO:0007669"/>
    <property type="project" value="TreeGrafter"/>
</dbReference>
<dbReference type="EMBL" id="NPEV01000004">
    <property type="protein sequence ID" value="RAI29288.1"/>
    <property type="molecule type" value="Genomic_DNA"/>
</dbReference>
<keyword evidence="7" id="KW-0010">Activator</keyword>
<evidence type="ECO:0000256" key="2">
    <source>
        <dbReference type="ARBA" id="ARBA00022490"/>
    </source>
</evidence>
<dbReference type="FunFam" id="1.10.10.10:FF:000099">
    <property type="entry name" value="Two-component system response regulator TorR"/>
    <property type="match status" value="1"/>
</dbReference>
<keyword evidence="2" id="KW-0963">Cytoplasm</keyword>
<dbReference type="Pfam" id="PF00486">
    <property type="entry name" value="Trans_reg_C"/>
    <property type="match status" value="1"/>
</dbReference>
<dbReference type="Gene3D" id="3.40.50.2300">
    <property type="match status" value="1"/>
</dbReference>
<evidence type="ECO:0000259" key="12">
    <source>
        <dbReference type="PROSITE" id="PS50110"/>
    </source>
</evidence>
<dbReference type="Gene3D" id="6.10.250.690">
    <property type="match status" value="1"/>
</dbReference>
<feature type="modified residue" description="4-aspartylphosphate" evidence="10">
    <location>
        <position position="55"/>
    </location>
</feature>
<dbReference type="InterPro" id="IPR016032">
    <property type="entry name" value="Sig_transdc_resp-reg_C-effctor"/>
</dbReference>
<feature type="DNA-binding region" description="OmpR/PhoB-type" evidence="11">
    <location>
        <begin position="132"/>
        <end position="232"/>
    </location>
</feature>
<dbReference type="Pfam" id="PF00072">
    <property type="entry name" value="Response_reg"/>
    <property type="match status" value="1"/>
</dbReference>
<evidence type="ECO:0000313" key="14">
    <source>
        <dbReference type="EMBL" id="RAI29288.1"/>
    </source>
</evidence>
<feature type="domain" description="OmpR/PhoB-type" evidence="13">
    <location>
        <begin position="132"/>
        <end position="232"/>
    </location>
</feature>
<evidence type="ECO:0000256" key="7">
    <source>
        <dbReference type="ARBA" id="ARBA00023159"/>
    </source>
</evidence>
<dbReference type="Proteomes" id="UP000249299">
    <property type="component" value="Unassembled WGS sequence"/>
</dbReference>
<evidence type="ECO:0000259" key="13">
    <source>
        <dbReference type="PROSITE" id="PS51755"/>
    </source>
</evidence>
<evidence type="ECO:0000256" key="11">
    <source>
        <dbReference type="PROSITE-ProRule" id="PRU01091"/>
    </source>
</evidence>
<dbReference type="PROSITE" id="PS51755">
    <property type="entry name" value="OMPR_PHOB"/>
    <property type="match status" value="1"/>
</dbReference>
<dbReference type="OrthoDB" id="9784252at2"/>
<dbReference type="InterPro" id="IPR039420">
    <property type="entry name" value="WalR-like"/>
</dbReference>
<organism evidence="14 15">
    <name type="scientific">Rhodobium orientis</name>
    <dbReference type="NCBI Taxonomy" id="34017"/>
    <lineage>
        <taxon>Bacteria</taxon>
        <taxon>Pseudomonadati</taxon>
        <taxon>Pseudomonadota</taxon>
        <taxon>Alphaproteobacteria</taxon>
        <taxon>Hyphomicrobiales</taxon>
        <taxon>Rhodobiaceae</taxon>
        <taxon>Rhodobium</taxon>
    </lineage>
</organism>
<dbReference type="GO" id="GO:0005829">
    <property type="term" value="C:cytosol"/>
    <property type="evidence" value="ECO:0007669"/>
    <property type="project" value="TreeGrafter"/>
</dbReference>
<dbReference type="SUPFAM" id="SSF52172">
    <property type="entry name" value="CheY-like"/>
    <property type="match status" value="1"/>
</dbReference>
<keyword evidence="6 11" id="KW-0238">DNA-binding</keyword>
<protein>
    <recommendedName>
        <fullName evidence="9">Regulatory protein VirG</fullName>
    </recommendedName>
</protein>
<dbReference type="PANTHER" id="PTHR48111">
    <property type="entry name" value="REGULATOR OF RPOS"/>
    <property type="match status" value="1"/>
</dbReference>
<evidence type="ECO:0000256" key="1">
    <source>
        <dbReference type="ARBA" id="ARBA00004496"/>
    </source>
</evidence>
<dbReference type="RefSeq" id="WP_111432822.1">
    <property type="nucleotide sequence ID" value="NZ_JACIGG010000007.1"/>
</dbReference>
<sequence>MDERQHVLIVEDELSTRTMLSAYFSKEGFRVSTAESGDQMWAVFARDTVDLVLLDVRLPGKDGLTLTREIRDRSDVGIIIVTSQADEVDQIIGLETGADHYVTKPYNPRDLLARARTVLRRTRAPAPPSAQEEVRHFDGWCINFGQRRLRRPNGCEVKLTRAEFELLAAFVHNPQTVMTRDALLGGVSHREWAPNDRSVDVLVGRLRRKIECDPNDPRIVLTEHGVGYRFAANVT</sequence>